<protein>
    <submittedName>
        <fullName evidence="1">Uncharacterized protein</fullName>
    </submittedName>
</protein>
<dbReference type="EMBL" id="BARV01013910">
    <property type="protein sequence ID" value="GAI27442.1"/>
    <property type="molecule type" value="Genomic_DNA"/>
</dbReference>
<name>X1M737_9ZZZZ</name>
<sequence>DQEELTTKDALIKYLMEFEKLGEAAEKLAEKEDERQGIFPRGGERHRISEYLRETETEPDYMLFDLFTALRDVLENAPKITTHNVELLNVTPAL</sequence>
<evidence type="ECO:0000313" key="1">
    <source>
        <dbReference type="EMBL" id="GAI27442.1"/>
    </source>
</evidence>
<dbReference type="AlphaFoldDB" id="X1M737"/>
<feature type="non-terminal residue" evidence="1">
    <location>
        <position position="1"/>
    </location>
</feature>
<organism evidence="1">
    <name type="scientific">marine sediment metagenome</name>
    <dbReference type="NCBI Taxonomy" id="412755"/>
    <lineage>
        <taxon>unclassified sequences</taxon>
        <taxon>metagenomes</taxon>
        <taxon>ecological metagenomes</taxon>
    </lineage>
</organism>
<accession>X1M737</accession>
<proteinExistence type="predicted"/>
<reference evidence="1" key="1">
    <citation type="journal article" date="2014" name="Front. Microbiol.">
        <title>High frequency of phylogenetically diverse reductive dehalogenase-homologous genes in deep subseafloor sedimentary metagenomes.</title>
        <authorList>
            <person name="Kawai M."/>
            <person name="Futagami T."/>
            <person name="Toyoda A."/>
            <person name="Takaki Y."/>
            <person name="Nishi S."/>
            <person name="Hori S."/>
            <person name="Arai W."/>
            <person name="Tsubouchi T."/>
            <person name="Morono Y."/>
            <person name="Uchiyama I."/>
            <person name="Ito T."/>
            <person name="Fujiyama A."/>
            <person name="Inagaki F."/>
            <person name="Takami H."/>
        </authorList>
    </citation>
    <scope>NUCLEOTIDE SEQUENCE</scope>
    <source>
        <strain evidence="1">Expedition CK06-06</strain>
    </source>
</reference>
<gene>
    <name evidence="1" type="ORF">S06H3_24749</name>
</gene>
<comment type="caution">
    <text evidence="1">The sequence shown here is derived from an EMBL/GenBank/DDBJ whole genome shotgun (WGS) entry which is preliminary data.</text>
</comment>